<sequence length="23" mass="2349">ATCLVASPAERERGGTSKLAEAM</sequence>
<evidence type="ECO:0000313" key="2">
    <source>
        <dbReference type="EMBL" id="MCI53177.1"/>
    </source>
</evidence>
<dbReference type="AlphaFoldDB" id="A0A392SXM6"/>
<proteinExistence type="predicted"/>
<comment type="caution">
    <text evidence="2">The sequence shown here is derived from an EMBL/GenBank/DDBJ whole genome shotgun (WGS) entry which is preliminary data.</text>
</comment>
<reference evidence="2 3" key="1">
    <citation type="journal article" date="2018" name="Front. Plant Sci.">
        <title>Red Clover (Trifolium pratense) and Zigzag Clover (T. medium) - A Picture of Genomic Similarities and Differences.</title>
        <authorList>
            <person name="Dluhosova J."/>
            <person name="Istvanek J."/>
            <person name="Nedelnik J."/>
            <person name="Repkova J."/>
        </authorList>
    </citation>
    <scope>NUCLEOTIDE SEQUENCE [LARGE SCALE GENOMIC DNA]</scope>
    <source>
        <strain evidence="3">cv. 10/8</strain>
        <tissue evidence="2">Leaf</tissue>
    </source>
</reference>
<accession>A0A392SXM6</accession>
<keyword evidence="3" id="KW-1185">Reference proteome</keyword>
<evidence type="ECO:0000313" key="3">
    <source>
        <dbReference type="Proteomes" id="UP000265520"/>
    </source>
</evidence>
<dbReference type="EMBL" id="LXQA010459178">
    <property type="protein sequence ID" value="MCI53177.1"/>
    <property type="molecule type" value="Genomic_DNA"/>
</dbReference>
<dbReference type="Proteomes" id="UP000265520">
    <property type="component" value="Unassembled WGS sequence"/>
</dbReference>
<feature type="region of interest" description="Disordered" evidence="1">
    <location>
        <begin position="1"/>
        <end position="23"/>
    </location>
</feature>
<organism evidence="2 3">
    <name type="scientific">Trifolium medium</name>
    <dbReference type="NCBI Taxonomy" id="97028"/>
    <lineage>
        <taxon>Eukaryota</taxon>
        <taxon>Viridiplantae</taxon>
        <taxon>Streptophyta</taxon>
        <taxon>Embryophyta</taxon>
        <taxon>Tracheophyta</taxon>
        <taxon>Spermatophyta</taxon>
        <taxon>Magnoliopsida</taxon>
        <taxon>eudicotyledons</taxon>
        <taxon>Gunneridae</taxon>
        <taxon>Pentapetalae</taxon>
        <taxon>rosids</taxon>
        <taxon>fabids</taxon>
        <taxon>Fabales</taxon>
        <taxon>Fabaceae</taxon>
        <taxon>Papilionoideae</taxon>
        <taxon>50 kb inversion clade</taxon>
        <taxon>NPAAA clade</taxon>
        <taxon>Hologalegina</taxon>
        <taxon>IRL clade</taxon>
        <taxon>Trifolieae</taxon>
        <taxon>Trifolium</taxon>
    </lineage>
</organism>
<protein>
    <submittedName>
        <fullName evidence="2">Uncharacterized protein</fullName>
    </submittedName>
</protein>
<evidence type="ECO:0000256" key="1">
    <source>
        <dbReference type="SAM" id="MobiDB-lite"/>
    </source>
</evidence>
<name>A0A392SXM6_9FABA</name>
<feature type="non-terminal residue" evidence="2">
    <location>
        <position position="1"/>
    </location>
</feature>